<dbReference type="Gene3D" id="2.30.29.30">
    <property type="entry name" value="Pleckstrin-homology domain (PH domain)/Phosphotyrosine-binding domain (PTB)"/>
    <property type="match status" value="1"/>
</dbReference>
<reference evidence="7" key="1">
    <citation type="submission" date="2022-01" db="EMBL/GenBank/DDBJ databases">
        <authorList>
            <person name="Braso-Vives M."/>
        </authorList>
    </citation>
    <scope>NUCLEOTIDE SEQUENCE</scope>
</reference>
<dbReference type="Gene3D" id="3.30.40.10">
    <property type="entry name" value="Zinc/RING finger domain, C3HC4 (zinc finger)"/>
    <property type="match status" value="1"/>
</dbReference>
<keyword evidence="1" id="KW-0479">Metal-binding</keyword>
<keyword evidence="8" id="KW-1185">Reference proteome</keyword>
<dbReference type="SUPFAM" id="SSF57850">
    <property type="entry name" value="RING/U-box"/>
    <property type="match status" value="1"/>
</dbReference>
<keyword evidence="3" id="KW-0862">Zinc</keyword>
<dbReference type="Pfam" id="PF13445">
    <property type="entry name" value="zf-RING_UBOX"/>
    <property type="match status" value="1"/>
</dbReference>
<dbReference type="InterPro" id="IPR047153">
    <property type="entry name" value="TRIM45/56/19-like"/>
</dbReference>
<dbReference type="InterPro" id="IPR001841">
    <property type="entry name" value="Znf_RING"/>
</dbReference>
<organism evidence="7 8">
    <name type="scientific">Branchiostoma lanceolatum</name>
    <name type="common">Common lancelet</name>
    <name type="synonym">Amphioxus lanceolatum</name>
    <dbReference type="NCBI Taxonomy" id="7740"/>
    <lineage>
        <taxon>Eukaryota</taxon>
        <taxon>Metazoa</taxon>
        <taxon>Chordata</taxon>
        <taxon>Cephalochordata</taxon>
        <taxon>Leptocardii</taxon>
        <taxon>Amphioxiformes</taxon>
        <taxon>Branchiostomatidae</taxon>
        <taxon>Branchiostoma</taxon>
    </lineage>
</organism>
<dbReference type="AlphaFoldDB" id="A0A8K0EV56"/>
<evidence type="ECO:0000256" key="2">
    <source>
        <dbReference type="ARBA" id="ARBA00022771"/>
    </source>
</evidence>
<feature type="region of interest" description="Disordered" evidence="4">
    <location>
        <begin position="342"/>
        <end position="386"/>
    </location>
</feature>
<evidence type="ECO:0000313" key="8">
    <source>
        <dbReference type="Proteomes" id="UP000838412"/>
    </source>
</evidence>
<name>A0A8K0EV56_BRALA</name>
<dbReference type="SUPFAM" id="SSF57845">
    <property type="entry name" value="B-box zinc-binding domain"/>
    <property type="match status" value="1"/>
</dbReference>
<dbReference type="EMBL" id="OV696691">
    <property type="protein sequence ID" value="CAH1267226.1"/>
    <property type="molecule type" value="Genomic_DNA"/>
</dbReference>
<dbReference type="GO" id="GO:0061630">
    <property type="term" value="F:ubiquitin protein ligase activity"/>
    <property type="evidence" value="ECO:0007669"/>
    <property type="project" value="TreeGrafter"/>
</dbReference>
<dbReference type="SMART" id="SM00160">
    <property type="entry name" value="RanBD"/>
    <property type="match status" value="1"/>
</dbReference>
<dbReference type="Pfam" id="PF00638">
    <property type="entry name" value="Ran_BP1"/>
    <property type="match status" value="1"/>
</dbReference>
<protein>
    <submittedName>
        <fullName evidence="7">RANBP2 protein</fullName>
    </submittedName>
</protein>
<proteinExistence type="predicted"/>
<dbReference type="InterPro" id="IPR027370">
    <property type="entry name" value="Znf-RING_euk"/>
</dbReference>
<dbReference type="InterPro" id="IPR013083">
    <property type="entry name" value="Znf_RING/FYVE/PHD"/>
</dbReference>
<evidence type="ECO:0000256" key="4">
    <source>
        <dbReference type="SAM" id="MobiDB-lite"/>
    </source>
</evidence>
<keyword evidence="2" id="KW-0863">Zinc-finger</keyword>
<evidence type="ECO:0000313" key="7">
    <source>
        <dbReference type="EMBL" id="CAH1267226.1"/>
    </source>
</evidence>
<dbReference type="GO" id="GO:0008270">
    <property type="term" value="F:zinc ion binding"/>
    <property type="evidence" value="ECO:0007669"/>
    <property type="project" value="UniProtKB-KW"/>
</dbReference>
<accession>A0A8K0EV56</accession>
<evidence type="ECO:0000259" key="5">
    <source>
        <dbReference type="SMART" id="SM00160"/>
    </source>
</evidence>
<feature type="domain" description="RING-type" evidence="6">
    <location>
        <begin position="22"/>
        <end position="67"/>
    </location>
</feature>
<dbReference type="PANTHER" id="PTHR25462">
    <property type="entry name" value="BONUS, ISOFORM C-RELATED"/>
    <property type="match status" value="1"/>
</dbReference>
<dbReference type="PROSITE" id="PS00518">
    <property type="entry name" value="ZF_RING_1"/>
    <property type="match status" value="1"/>
</dbReference>
<dbReference type="InterPro" id="IPR000156">
    <property type="entry name" value="Ran_bind_dom"/>
</dbReference>
<sequence>MYHGPIALWFVMASEVQQNIVCSICLELFHCPVVLPCCHSFCKKCISDWVDMSFHRQRAESFTCPECRMPFNLNRGGVEALPFNHALSSMVGAYRTSGNGGNFLSANGNARLVQGMGTQGVQVPGRCREHGKSLLMYCMACEEECCLQCIKEPGGKHPASSPQHNVKNKYVATSLRKVSLMDISIGSRKTQEKISDMETALYSNTGKAINEIKSQMEAIKKALDMKTAQMMAAVQSERAEKQERLDAIRRGLNTIRDDSRFLLGEGGNSEKFLKEAHAVQVRAAAICANQDWNDHSLGRVQKIPSERQLQTVKCAIDNIFCQKPTNKLQVHGDGWSSFEQARSEFTPSSAHAHDAGTNQQPSQGFGGRRNSNTQENKASSVAHGRPYRILTKQPESTVSSTEKTHLAPDLQLFPKLSVSCTSPLPTIAEEIPIADDGTPKMTESMPNEPTNVHANPGNANLRRGHEDIRANTFSKLTKENQKEEEIMFQQTAKLFLWESDRTDWKELGAGDLKILRHNVTGKARVLMWSDGTYSVQANHYITADMNLVHDKIGGENALVWSGIDAADGSRKEAFFAAAFCEPDAATVYKKVFKRCVARETAKERTASASSTP</sequence>
<dbReference type="OrthoDB" id="654191at2759"/>
<evidence type="ECO:0000259" key="6">
    <source>
        <dbReference type="SMART" id="SM00184"/>
    </source>
</evidence>
<dbReference type="Proteomes" id="UP000838412">
    <property type="component" value="Chromosome 6"/>
</dbReference>
<dbReference type="SMART" id="SM00184">
    <property type="entry name" value="RING"/>
    <property type="match status" value="1"/>
</dbReference>
<dbReference type="GO" id="GO:0005654">
    <property type="term" value="C:nucleoplasm"/>
    <property type="evidence" value="ECO:0007669"/>
    <property type="project" value="TreeGrafter"/>
</dbReference>
<dbReference type="PANTHER" id="PTHR25462:SF296">
    <property type="entry name" value="MEIOTIC P26, ISOFORM F"/>
    <property type="match status" value="1"/>
</dbReference>
<feature type="compositionally biased region" description="Polar residues" evidence="4">
    <location>
        <begin position="356"/>
        <end position="379"/>
    </location>
</feature>
<dbReference type="InterPro" id="IPR011993">
    <property type="entry name" value="PH-like_dom_sf"/>
</dbReference>
<dbReference type="SUPFAM" id="SSF50729">
    <property type="entry name" value="PH domain-like"/>
    <property type="match status" value="1"/>
</dbReference>
<dbReference type="InterPro" id="IPR017907">
    <property type="entry name" value="Znf_RING_CS"/>
</dbReference>
<evidence type="ECO:0000256" key="1">
    <source>
        <dbReference type="ARBA" id="ARBA00022723"/>
    </source>
</evidence>
<gene>
    <name evidence="7" type="primary">RANBP2</name>
    <name evidence="7" type="ORF">BLAG_LOCUS20662</name>
</gene>
<feature type="domain" description="RanBD1" evidence="5">
    <location>
        <begin position="470"/>
        <end position="595"/>
    </location>
</feature>
<evidence type="ECO:0000256" key="3">
    <source>
        <dbReference type="ARBA" id="ARBA00022833"/>
    </source>
</evidence>